<evidence type="ECO:0000313" key="1">
    <source>
        <dbReference type="EMBL" id="KAF7346509.1"/>
    </source>
</evidence>
<dbReference type="InterPro" id="IPR032675">
    <property type="entry name" value="LRR_dom_sf"/>
</dbReference>
<sequence length="511" mass="57864">MTLADSPFTDRLNTNYVPSHSEILQIRALLVEPLGEIARIDAQIEEMELALTELKAKRASLQRPIDAHRALASPMRLIPHDVLLEIFFACLPSEHNALIDPAEAPLLLGRICRHWRSVAYSAPMLWSSIHIPSLDYHNTPPNILLGLQKFVEAWLERSATCPLSVSLSDSSVEFDDTFKNLSLVLQILGVSRRLRYLTLDADADFLRPILQLGAEDFPLLKSIRMNVENQPISTNFLEIPTLEDVALRAPLFTQPLSLPLPWSQLRKLHLSCWMQHDDHAEGLTVDGALDLLRRCPNLEWCGIRVTQYLPHSGLSHTRSPIILPHLHTLALSGWNLYLEKWIDLVAPNLRFLQIGDDRIPPSSQGSLSVVLDLSRLTSTNLHQLLQSLPIISHLRLLESESHDLGRISLDDEFMALFCPPHNLCPILTDINFCAPATRFSDAAALAFIKARMAMHPPLQRFHAEFSRPMESDIMPELQSFISDGFQVNLQYHRSEWAFRARDGLEQQGLFH</sequence>
<gene>
    <name evidence="1" type="ORF">MSAN_01879000</name>
</gene>
<dbReference type="OrthoDB" id="3248197at2759"/>
<name>A0A8H7CQI5_9AGAR</name>
<organism evidence="1 2">
    <name type="scientific">Mycena sanguinolenta</name>
    <dbReference type="NCBI Taxonomy" id="230812"/>
    <lineage>
        <taxon>Eukaryota</taxon>
        <taxon>Fungi</taxon>
        <taxon>Dikarya</taxon>
        <taxon>Basidiomycota</taxon>
        <taxon>Agaricomycotina</taxon>
        <taxon>Agaricomycetes</taxon>
        <taxon>Agaricomycetidae</taxon>
        <taxon>Agaricales</taxon>
        <taxon>Marasmiineae</taxon>
        <taxon>Mycenaceae</taxon>
        <taxon>Mycena</taxon>
    </lineage>
</organism>
<keyword evidence="2" id="KW-1185">Reference proteome</keyword>
<proteinExistence type="predicted"/>
<dbReference type="SUPFAM" id="SSF52047">
    <property type="entry name" value="RNI-like"/>
    <property type="match status" value="1"/>
</dbReference>
<accession>A0A8H7CQI5</accession>
<dbReference type="Proteomes" id="UP000623467">
    <property type="component" value="Unassembled WGS sequence"/>
</dbReference>
<dbReference type="EMBL" id="JACAZH010000019">
    <property type="protein sequence ID" value="KAF7346509.1"/>
    <property type="molecule type" value="Genomic_DNA"/>
</dbReference>
<dbReference type="AlphaFoldDB" id="A0A8H7CQI5"/>
<comment type="caution">
    <text evidence="1">The sequence shown here is derived from an EMBL/GenBank/DDBJ whole genome shotgun (WGS) entry which is preliminary data.</text>
</comment>
<protein>
    <recommendedName>
        <fullName evidence="3">F-box domain-containing protein</fullName>
    </recommendedName>
</protein>
<evidence type="ECO:0000313" key="2">
    <source>
        <dbReference type="Proteomes" id="UP000623467"/>
    </source>
</evidence>
<evidence type="ECO:0008006" key="3">
    <source>
        <dbReference type="Google" id="ProtNLM"/>
    </source>
</evidence>
<dbReference type="Gene3D" id="3.80.10.10">
    <property type="entry name" value="Ribonuclease Inhibitor"/>
    <property type="match status" value="1"/>
</dbReference>
<reference evidence="1" key="1">
    <citation type="submission" date="2020-05" db="EMBL/GenBank/DDBJ databases">
        <title>Mycena genomes resolve the evolution of fungal bioluminescence.</title>
        <authorList>
            <person name="Tsai I.J."/>
        </authorList>
    </citation>
    <scope>NUCLEOTIDE SEQUENCE</scope>
    <source>
        <strain evidence="1">160909Yilan</strain>
    </source>
</reference>